<keyword evidence="1" id="KW-0732">Signal</keyword>
<evidence type="ECO:0000256" key="1">
    <source>
        <dbReference type="SAM" id="SignalP"/>
    </source>
</evidence>
<comment type="caution">
    <text evidence="2">The sequence shown here is derived from an EMBL/GenBank/DDBJ whole genome shotgun (WGS) entry which is preliminary data.</text>
</comment>
<name>A0A9W8MGT7_9AGAR</name>
<feature type="non-terminal residue" evidence="2">
    <location>
        <position position="173"/>
    </location>
</feature>
<reference evidence="2" key="1">
    <citation type="submission" date="2022-06" db="EMBL/GenBank/DDBJ databases">
        <title>Genome Sequence of Candolleomyces eurysporus.</title>
        <authorList>
            <person name="Buettner E."/>
        </authorList>
    </citation>
    <scope>NUCLEOTIDE SEQUENCE</scope>
    <source>
        <strain evidence="2">VTCC 930004</strain>
    </source>
</reference>
<organism evidence="2 3">
    <name type="scientific">Candolleomyces eurysporus</name>
    <dbReference type="NCBI Taxonomy" id="2828524"/>
    <lineage>
        <taxon>Eukaryota</taxon>
        <taxon>Fungi</taxon>
        <taxon>Dikarya</taxon>
        <taxon>Basidiomycota</taxon>
        <taxon>Agaricomycotina</taxon>
        <taxon>Agaricomycetes</taxon>
        <taxon>Agaricomycetidae</taxon>
        <taxon>Agaricales</taxon>
        <taxon>Agaricineae</taxon>
        <taxon>Psathyrellaceae</taxon>
        <taxon>Candolleomyces</taxon>
    </lineage>
</organism>
<accession>A0A9W8MGT7</accession>
<evidence type="ECO:0000313" key="2">
    <source>
        <dbReference type="EMBL" id="KAJ2930141.1"/>
    </source>
</evidence>
<dbReference type="Proteomes" id="UP001140091">
    <property type="component" value="Unassembled WGS sequence"/>
</dbReference>
<gene>
    <name evidence="2" type="ORF">H1R20_g6954</name>
</gene>
<dbReference type="OrthoDB" id="10395776at2759"/>
<feature type="signal peptide" evidence="1">
    <location>
        <begin position="1"/>
        <end position="21"/>
    </location>
</feature>
<dbReference type="AlphaFoldDB" id="A0A9W8MGT7"/>
<evidence type="ECO:0000313" key="3">
    <source>
        <dbReference type="Proteomes" id="UP001140091"/>
    </source>
</evidence>
<sequence length="173" mass="19523">MKISANFAILAVLSVKTFVSALPMASMADDLDLEMRDELLAKGATWARQDGELYDVLARELLDYGNEFEVDAREVDAEDSFLYARAPQYGMRLNPIKMAKNTGESRLQNLVLGNLQAQWRKAPDMRVARPRPSFKDAARTVVQQNRRPNAAEIGRQIKNDIKNTQQKIKNARG</sequence>
<keyword evidence="3" id="KW-1185">Reference proteome</keyword>
<feature type="chain" id="PRO_5040775862" evidence="1">
    <location>
        <begin position="22"/>
        <end position="173"/>
    </location>
</feature>
<proteinExistence type="predicted"/>
<dbReference type="EMBL" id="JANBPK010000848">
    <property type="protein sequence ID" value="KAJ2930141.1"/>
    <property type="molecule type" value="Genomic_DNA"/>
</dbReference>
<protein>
    <submittedName>
        <fullName evidence="2">Uncharacterized protein</fullName>
    </submittedName>
</protein>